<dbReference type="Proteomes" id="UP001177021">
    <property type="component" value="Unassembled WGS sequence"/>
</dbReference>
<gene>
    <name evidence="1" type="ORF">MILVUS5_LOCUS27556</name>
</gene>
<evidence type="ECO:0000313" key="2">
    <source>
        <dbReference type="Proteomes" id="UP001177021"/>
    </source>
</evidence>
<keyword evidence="2" id="KW-1185">Reference proteome</keyword>
<comment type="caution">
    <text evidence="1">The sequence shown here is derived from an EMBL/GenBank/DDBJ whole genome shotgun (WGS) entry which is preliminary data.</text>
</comment>
<name>A0ACB0L074_TRIPR</name>
<protein>
    <submittedName>
        <fullName evidence="1">Uncharacterized protein</fullName>
    </submittedName>
</protein>
<proteinExistence type="predicted"/>
<evidence type="ECO:0000313" key="1">
    <source>
        <dbReference type="EMBL" id="CAJ2661921.1"/>
    </source>
</evidence>
<reference evidence="1" key="1">
    <citation type="submission" date="2023-10" db="EMBL/GenBank/DDBJ databases">
        <authorList>
            <person name="Rodriguez Cubillos JULIANA M."/>
            <person name="De Vega J."/>
        </authorList>
    </citation>
    <scope>NUCLEOTIDE SEQUENCE</scope>
</reference>
<dbReference type="EMBL" id="CASHSV030000409">
    <property type="protein sequence ID" value="CAJ2661921.1"/>
    <property type="molecule type" value="Genomic_DNA"/>
</dbReference>
<accession>A0ACB0L074</accession>
<sequence length="312" mass="35069">MASAQPVFRDGGSGNKPPCFVGEHYDFWKIRMQAFLEAQGEEIWDAVENGPFIPTTVVNNVVETKVKASWTDDDKRKVLFDKKAKNLLQSALGMDEFFRISQCKTAKEIWDTLEVTHEGTTEVKRSKLNTLSQEYEMFRMQPGDTILDLQKRFSHLTNHLMALGKTFTNDELNLKVLRSLTRAWQPKVTAISEKKSLSKMSLAALFGKLQEHEMELDQLERHEGRENKVRTLALKTKARDYDSDDEESQSEKVDECKTHNPVGSGPGATQAGLLVNLILHAISRAPPTPDDGAPSETVGRVDGEDFVDYPGV</sequence>
<organism evidence="1 2">
    <name type="scientific">Trifolium pratense</name>
    <name type="common">Red clover</name>
    <dbReference type="NCBI Taxonomy" id="57577"/>
    <lineage>
        <taxon>Eukaryota</taxon>
        <taxon>Viridiplantae</taxon>
        <taxon>Streptophyta</taxon>
        <taxon>Embryophyta</taxon>
        <taxon>Tracheophyta</taxon>
        <taxon>Spermatophyta</taxon>
        <taxon>Magnoliopsida</taxon>
        <taxon>eudicotyledons</taxon>
        <taxon>Gunneridae</taxon>
        <taxon>Pentapetalae</taxon>
        <taxon>rosids</taxon>
        <taxon>fabids</taxon>
        <taxon>Fabales</taxon>
        <taxon>Fabaceae</taxon>
        <taxon>Papilionoideae</taxon>
        <taxon>50 kb inversion clade</taxon>
        <taxon>NPAAA clade</taxon>
        <taxon>Hologalegina</taxon>
        <taxon>IRL clade</taxon>
        <taxon>Trifolieae</taxon>
        <taxon>Trifolium</taxon>
    </lineage>
</organism>